<dbReference type="WBParaSite" id="TCNE_0000115401-mRNA-1">
    <property type="protein sequence ID" value="TCNE_0000115401-mRNA-1"/>
    <property type="gene ID" value="TCNE_0000115401"/>
</dbReference>
<evidence type="ECO:0000313" key="15">
    <source>
        <dbReference type="WBParaSite" id="TCNE_0000115401-mRNA-1"/>
    </source>
</evidence>
<sequence length="217" mass="24708">MEKLCGQLREIFDDDHIDVEAVKDVLRAYSSNPTDWIKFAKFDDHKYTRNLVDAGNGKYNLMALCWGPGMGSSIHDHANSHCFVKILHGELLETRYKWPSDETIQEPLVKTSATVCSTNEVSYICDEIGLHRMENPSHSNNAVSLHLYIPPYQHCNSFDQVRKPGITKISLTLNFIATRIKTGRKIKCPVTFYSKYGKNVDYRGFDDGCTIVAEIKE</sequence>
<evidence type="ECO:0000313" key="13">
    <source>
        <dbReference type="EMBL" id="VDM25577.1"/>
    </source>
</evidence>
<feature type="cross-link" description="3'-(S-cysteinyl)-tyrosine (Cys-Tyr)" evidence="10">
    <location>
        <begin position="82"/>
        <end position="148"/>
    </location>
</feature>
<proteinExistence type="inferred from homology"/>
<evidence type="ECO:0000313" key="14">
    <source>
        <dbReference type="Proteomes" id="UP000050794"/>
    </source>
</evidence>
<evidence type="ECO:0000256" key="3">
    <source>
        <dbReference type="ARBA" id="ARBA00006622"/>
    </source>
</evidence>
<dbReference type="UniPathway" id="UPA00012">
    <property type="reaction ID" value="UER00537"/>
</dbReference>
<keyword evidence="5 11" id="KW-0479">Metal-binding</keyword>
<feature type="binding site" evidence="11">
    <location>
        <position position="77"/>
    </location>
    <ligand>
        <name>Fe cation</name>
        <dbReference type="ChEBI" id="CHEBI:24875"/>
        <note>catalytic</note>
    </ligand>
</feature>
<gene>
    <name evidence="13" type="ORF">TCNE_LOCUS1155</name>
</gene>
<dbReference type="CDD" id="cd10548">
    <property type="entry name" value="cupin_CDO"/>
    <property type="match status" value="1"/>
</dbReference>
<reference evidence="15" key="1">
    <citation type="submission" date="2016-06" db="UniProtKB">
        <authorList>
            <consortium name="WormBaseParasite"/>
        </authorList>
    </citation>
    <scope>IDENTIFICATION</scope>
</reference>
<dbReference type="GO" id="GO:0017172">
    <property type="term" value="F:cysteine dioxygenase activity"/>
    <property type="evidence" value="ECO:0007669"/>
    <property type="project" value="UniProtKB-UniRule"/>
</dbReference>
<protein>
    <recommendedName>
        <fullName evidence="4 12">Cysteine dioxygenase</fullName>
        <ecNumber evidence="4 12">1.13.11.20</ecNumber>
    </recommendedName>
</protein>
<comment type="similarity">
    <text evidence="3 12">Belongs to the cysteine dioxygenase family.</text>
</comment>
<evidence type="ECO:0000256" key="7">
    <source>
        <dbReference type="ARBA" id="ARBA00022964"/>
    </source>
</evidence>
<evidence type="ECO:0000256" key="6">
    <source>
        <dbReference type="ARBA" id="ARBA00022784"/>
    </source>
</evidence>
<dbReference type="GO" id="GO:0008198">
    <property type="term" value="F:ferrous iron binding"/>
    <property type="evidence" value="ECO:0007669"/>
    <property type="project" value="UniProtKB-ARBA"/>
</dbReference>
<evidence type="ECO:0000256" key="2">
    <source>
        <dbReference type="ARBA" id="ARBA00004759"/>
    </source>
</evidence>
<evidence type="ECO:0000256" key="11">
    <source>
        <dbReference type="PIRSR" id="PIRSR610300-51"/>
    </source>
</evidence>
<evidence type="ECO:0000256" key="1">
    <source>
        <dbReference type="ARBA" id="ARBA00000629"/>
    </source>
</evidence>
<feature type="binding site" evidence="11">
    <location>
        <position position="75"/>
    </location>
    <ligand>
        <name>Fe cation</name>
        <dbReference type="ChEBI" id="CHEBI:24875"/>
        <note>catalytic</note>
    </ligand>
</feature>
<dbReference type="GO" id="GO:0019448">
    <property type="term" value="P:L-cysteine catabolic process"/>
    <property type="evidence" value="ECO:0007669"/>
    <property type="project" value="TreeGrafter"/>
</dbReference>
<dbReference type="SUPFAM" id="SSF51182">
    <property type="entry name" value="RmlC-like cupins"/>
    <property type="match status" value="1"/>
</dbReference>
<dbReference type="InterPro" id="IPR010300">
    <property type="entry name" value="CDO_1"/>
</dbReference>
<feature type="binding site" evidence="11">
    <location>
        <position position="131"/>
    </location>
    <ligand>
        <name>Fe cation</name>
        <dbReference type="ChEBI" id="CHEBI:24875"/>
        <note>catalytic</note>
    </ligand>
</feature>
<keyword evidence="6 10" id="KW-0883">Thioether bond</keyword>
<evidence type="ECO:0000256" key="4">
    <source>
        <dbReference type="ARBA" id="ARBA00013133"/>
    </source>
</evidence>
<reference evidence="13 14" key="2">
    <citation type="submission" date="2018-11" db="EMBL/GenBank/DDBJ databases">
        <authorList>
            <consortium name="Pathogen Informatics"/>
        </authorList>
    </citation>
    <scope>NUCLEOTIDE SEQUENCE [LARGE SCALE GENOMIC DNA]</scope>
</reference>
<comment type="catalytic activity">
    <reaction evidence="1 12">
        <text>L-cysteine + O2 = 3-sulfino-L-alanine + H(+)</text>
        <dbReference type="Rhea" id="RHEA:20441"/>
        <dbReference type="ChEBI" id="CHEBI:15378"/>
        <dbReference type="ChEBI" id="CHEBI:15379"/>
        <dbReference type="ChEBI" id="CHEBI:35235"/>
        <dbReference type="ChEBI" id="CHEBI:61085"/>
        <dbReference type="EC" id="1.13.11.20"/>
    </reaction>
</comment>
<evidence type="ECO:0000256" key="12">
    <source>
        <dbReference type="RuleBase" id="RU366010"/>
    </source>
</evidence>
<name>A0A183TY35_TOXCA</name>
<evidence type="ECO:0000256" key="8">
    <source>
        <dbReference type="ARBA" id="ARBA00023002"/>
    </source>
</evidence>
<evidence type="ECO:0000256" key="9">
    <source>
        <dbReference type="ARBA" id="ARBA00023004"/>
    </source>
</evidence>
<dbReference type="GO" id="GO:0042412">
    <property type="term" value="P:taurine biosynthetic process"/>
    <property type="evidence" value="ECO:0007669"/>
    <property type="project" value="UniProtKB-UniRule"/>
</dbReference>
<dbReference type="InterPro" id="IPR011051">
    <property type="entry name" value="RmlC_Cupin_sf"/>
</dbReference>
<dbReference type="InterPro" id="IPR014710">
    <property type="entry name" value="RmlC-like_jellyroll"/>
</dbReference>
<dbReference type="FunFam" id="2.60.120.10:FF:000045">
    <property type="entry name" value="Cysteine dioxygenase 1"/>
    <property type="match status" value="1"/>
</dbReference>
<keyword evidence="14" id="KW-1185">Reference proteome</keyword>
<dbReference type="EMBL" id="UYWY01000769">
    <property type="protein sequence ID" value="VDM25577.1"/>
    <property type="molecule type" value="Genomic_DNA"/>
</dbReference>
<dbReference type="Pfam" id="PF05995">
    <property type="entry name" value="CDO_I"/>
    <property type="match status" value="1"/>
</dbReference>
<dbReference type="Proteomes" id="UP000050794">
    <property type="component" value="Unassembled WGS sequence"/>
</dbReference>
<comment type="cofactor">
    <cofactor evidence="12">
        <name>Fe cation</name>
        <dbReference type="ChEBI" id="CHEBI:24875"/>
    </cofactor>
    <text evidence="12">Binds 1 Fe cation per subunit.</text>
</comment>
<dbReference type="EC" id="1.13.11.20" evidence="4 12"/>
<dbReference type="PANTHER" id="PTHR12918:SF1">
    <property type="entry name" value="CYSTEINE DIOXYGENASE TYPE 1"/>
    <property type="match status" value="1"/>
</dbReference>
<evidence type="ECO:0000256" key="5">
    <source>
        <dbReference type="ARBA" id="ARBA00022723"/>
    </source>
</evidence>
<organism evidence="14 15">
    <name type="scientific">Toxocara canis</name>
    <name type="common">Canine roundworm</name>
    <dbReference type="NCBI Taxonomy" id="6265"/>
    <lineage>
        <taxon>Eukaryota</taxon>
        <taxon>Metazoa</taxon>
        <taxon>Ecdysozoa</taxon>
        <taxon>Nematoda</taxon>
        <taxon>Chromadorea</taxon>
        <taxon>Rhabditida</taxon>
        <taxon>Spirurina</taxon>
        <taxon>Ascaridomorpha</taxon>
        <taxon>Ascaridoidea</taxon>
        <taxon>Toxocaridae</taxon>
        <taxon>Toxocara</taxon>
    </lineage>
</organism>
<comment type="pathway">
    <text evidence="2 12">Organosulfur biosynthesis; taurine biosynthesis; hypotaurine from L-cysteine: step 1/2.</text>
</comment>
<dbReference type="PANTHER" id="PTHR12918">
    <property type="entry name" value="CYSTEINE DIOXYGENASE"/>
    <property type="match status" value="1"/>
</dbReference>
<keyword evidence="8 12" id="KW-0560">Oxidoreductase</keyword>
<accession>A0A183TY35</accession>
<dbReference type="AlphaFoldDB" id="A0A183TY35"/>
<evidence type="ECO:0000256" key="10">
    <source>
        <dbReference type="PIRSR" id="PIRSR610300-50"/>
    </source>
</evidence>
<keyword evidence="7 12" id="KW-0223">Dioxygenase</keyword>
<dbReference type="Gene3D" id="2.60.120.10">
    <property type="entry name" value="Jelly Rolls"/>
    <property type="match status" value="1"/>
</dbReference>
<keyword evidence="9 11" id="KW-0408">Iron</keyword>